<dbReference type="GeneID" id="9379851"/>
<evidence type="ECO:0000313" key="3">
    <source>
        <dbReference type="EMBL" id="EFI26530.1"/>
    </source>
</evidence>
<reference evidence="3 4" key="1">
    <citation type="journal article" date="2010" name="Proc. Natl. Acad. Sci. U.S.A.">
        <title>Insights into evolution of multicellular fungi from the assembled chromosomes of the mushroom Coprinopsis cinerea (Coprinus cinereus).</title>
        <authorList>
            <person name="Stajich J.E."/>
            <person name="Wilke S.K."/>
            <person name="Ahren D."/>
            <person name="Au C.H."/>
            <person name="Birren B.W."/>
            <person name="Borodovsky M."/>
            <person name="Burns C."/>
            <person name="Canback B."/>
            <person name="Casselton L.A."/>
            <person name="Cheng C.K."/>
            <person name="Deng J."/>
            <person name="Dietrich F.S."/>
            <person name="Fargo D.C."/>
            <person name="Farman M.L."/>
            <person name="Gathman A.C."/>
            <person name="Goldberg J."/>
            <person name="Guigo R."/>
            <person name="Hoegger P.J."/>
            <person name="Hooker J.B."/>
            <person name="Huggins A."/>
            <person name="James T.Y."/>
            <person name="Kamada T."/>
            <person name="Kilaru S."/>
            <person name="Kodira C."/>
            <person name="Kues U."/>
            <person name="Kupfer D."/>
            <person name="Kwan H.S."/>
            <person name="Lomsadze A."/>
            <person name="Li W."/>
            <person name="Lilly W.W."/>
            <person name="Ma L.J."/>
            <person name="Mackey A.J."/>
            <person name="Manning G."/>
            <person name="Martin F."/>
            <person name="Muraguchi H."/>
            <person name="Natvig D.O."/>
            <person name="Palmerini H."/>
            <person name="Ramesh M.A."/>
            <person name="Rehmeyer C.J."/>
            <person name="Roe B.A."/>
            <person name="Shenoy N."/>
            <person name="Stanke M."/>
            <person name="Ter-Hovhannisyan V."/>
            <person name="Tunlid A."/>
            <person name="Velagapudi R."/>
            <person name="Vision T.J."/>
            <person name="Zeng Q."/>
            <person name="Zolan M.E."/>
            <person name="Pukkila P.J."/>
        </authorList>
    </citation>
    <scope>NUCLEOTIDE SEQUENCE [LARGE SCALE GENOMIC DNA]</scope>
    <source>
        <strain evidence="4">Okayama-7 / 130 / ATCC MYA-4618 / FGSC 9003</strain>
    </source>
</reference>
<feature type="region of interest" description="Disordered" evidence="1">
    <location>
        <begin position="103"/>
        <end position="123"/>
    </location>
</feature>
<name>D6RR34_COPC7</name>
<dbReference type="EMBL" id="AACS02000043">
    <property type="protein sequence ID" value="EFI26530.1"/>
    <property type="molecule type" value="Genomic_DNA"/>
</dbReference>
<evidence type="ECO:0000259" key="2">
    <source>
        <dbReference type="Pfam" id="PF20231"/>
    </source>
</evidence>
<comment type="caution">
    <text evidence="3">The sequence shown here is derived from an EMBL/GenBank/DDBJ whole genome shotgun (WGS) entry which is preliminary data.</text>
</comment>
<dbReference type="InterPro" id="IPR046496">
    <property type="entry name" value="DUF6589"/>
</dbReference>
<dbReference type="InParanoid" id="D6RR34"/>
<dbReference type="OrthoDB" id="3040861at2759"/>
<dbReference type="HOGENOM" id="CLU_402784_0_0_1"/>
<dbReference type="Pfam" id="PF20231">
    <property type="entry name" value="DUF6589"/>
    <property type="match status" value="1"/>
</dbReference>
<dbReference type="eggNOG" id="ENOG502SJBV">
    <property type="taxonomic scope" value="Eukaryota"/>
</dbReference>
<feature type="region of interest" description="Disordered" evidence="1">
    <location>
        <begin position="1"/>
        <end position="46"/>
    </location>
</feature>
<protein>
    <recommendedName>
        <fullName evidence="2">DUF6589 domain-containing protein</fullName>
    </recommendedName>
</protein>
<feature type="compositionally biased region" description="Pro residues" evidence="1">
    <location>
        <begin position="548"/>
        <end position="562"/>
    </location>
</feature>
<dbReference type="STRING" id="240176.D6RR34"/>
<evidence type="ECO:0000313" key="4">
    <source>
        <dbReference type="Proteomes" id="UP000001861"/>
    </source>
</evidence>
<dbReference type="AlphaFoldDB" id="D6RR34"/>
<evidence type="ECO:0000256" key="1">
    <source>
        <dbReference type="SAM" id="MobiDB-lite"/>
    </source>
</evidence>
<feature type="compositionally biased region" description="Basic and acidic residues" evidence="1">
    <location>
        <begin position="17"/>
        <end position="39"/>
    </location>
</feature>
<proteinExistence type="predicted"/>
<dbReference type="VEuPathDB" id="FungiDB:CC1G_15836"/>
<organism evidence="3 4">
    <name type="scientific">Coprinopsis cinerea (strain Okayama-7 / 130 / ATCC MYA-4618 / FGSC 9003)</name>
    <name type="common">Inky cap fungus</name>
    <name type="synonym">Hormographiella aspergillata</name>
    <dbReference type="NCBI Taxonomy" id="240176"/>
    <lineage>
        <taxon>Eukaryota</taxon>
        <taxon>Fungi</taxon>
        <taxon>Dikarya</taxon>
        <taxon>Basidiomycota</taxon>
        <taxon>Agaricomycotina</taxon>
        <taxon>Agaricomycetes</taxon>
        <taxon>Agaricomycetidae</taxon>
        <taxon>Agaricales</taxon>
        <taxon>Agaricineae</taxon>
        <taxon>Psathyrellaceae</taxon>
        <taxon>Coprinopsis</taxon>
    </lineage>
</organism>
<feature type="region of interest" description="Disordered" evidence="1">
    <location>
        <begin position="545"/>
        <end position="569"/>
    </location>
</feature>
<keyword evidence="4" id="KW-1185">Reference proteome</keyword>
<feature type="domain" description="DUF6589" evidence="2">
    <location>
        <begin position="315"/>
        <end position="679"/>
    </location>
</feature>
<dbReference type="RefSeq" id="XP_002910024.1">
    <property type="nucleotide sequence ID" value="XM_002909978.1"/>
</dbReference>
<sequence length="683" mass="76460">MGTVSAAQNKLVISDLPSHHVSERTKTKESNTWNDREQPPAESDPGSARHVFALLESYAAAQGLVQRHQGYTLQSPWTAQQSILHPENMDERAQRQGVPIEGFSHIPITPRTSTSLPEASTSSSVDMSLQYKSSLGDMSFSTNAMSFAFDDLFATPAHGDDAGSHSSLFTAPIPPPIFVPQSTPAPSQLTTSQTTSQLNARAQAALDLLCVLSTKKYTLLQLLETVIKGEGPFQIDGRFKAASSDECKGYHPGIHRNLGPFYDHGLLLTPMWNQILDAASETIWAKKEAEASGKQSYRNRRTGQLPIYPQHVTAKLRPSRQALLAYTHQCTVTIAKILFKYIPEFENISANPLFTYQERRKVPDGHKTIFYPLRASTIEEASIDGNLQVHDNIYRTQLRRDPHSLSKVAIPLYADQLTLARVRGAQDLRLDDVNAWERHFVFQLAPGVFHLVMNLLWCLLHVHRGTMQQLGSLSSFFALMEKTRLGNDQPDYHTLLMAMTQVLHGLILNAWRIETGRHDLNDFAKEDPTPEQILSIARDILQKHATPTAPPKPENPKAPPQPLVGEADVNPDHNDVTLYNVHLLTRDLLYVIELVTAIETGDWGRCEDILPSIACLFRGGGLNNYLNEILYLLYNLKHVWMPEFANIMRDNSLVNPSGLPGCWMGADMNIEHLIRYLKVCIPR</sequence>
<gene>
    <name evidence="3" type="ORF">CC1G_15836</name>
</gene>
<feature type="compositionally biased region" description="Low complexity" evidence="1">
    <location>
        <begin position="112"/>
        <end position="123"/>
    </location>
</feature>
<dbReference type="Proteomes" id="UP000001861">
    <property type="component" value="Unassembled WGS sequence"/>
</dbReference>
<dbReference type="KEGG" id="cci:CC1G_15836"/>
<accession>D6RR34</accession>